<dbReference type="CDD" id="cd00016">
    <property type="entry name" value="ALP_like"/>
    <property type="match status" value="1"/>
</dbReference>
<dbReference type="GO" id="GO:0016787">
    <property type="term" value="F:hydrolase activity"/>
    <property type="evidence" value="ECO:0007669"/>
    <property type="project" value="UniProtKB-ARBA"/>
</dbReference>
<accession>A0A0D0F5S7</accession>
<feature type="signal peptide" evidence="1">
    <location>
        <begin position="1"/>
        <end position="19"/>
    </location>
</feature>
<evidence type="ECO:0000313" key="3">
    <source>
        <dbReference type="Proteomes" id="UP000032049"/>
    </source>
</evidence>
<protein>
    <submittedName>
        <fullName evidence="2">Phosphodiesterase</fullName>
    </submittedName>
</protein>
<name>A0A0D0F5S7_9SPHI</name>
<dbReference type="PANTHER" id="PTHR10151:SF120">
    <property type="entry name" value="BIS(5'-ADENOSYL)-TRIPHOSPHATASE"/>
    <property type="match status" value="1"/>
</dbReference>
<dbReference type="Gene3D" id="3.40.720.10">
    <property type="entry name" value="Alkaline Phosphatase, subunit A"/>
    <property type="match status" value="1"/>
</dbReference>
<evidence type="ECO:0000313" key="2">
    <source>
        <dbReference type="EMBL" id="KIO76958.1"/>
    </source>
</evidence>
<dbReference type="SUPFAM" id="SSF53649">
    <property type="entry name" value="Alkaline phosphatase-like"/>
    <property type="match status" value="1"/>
</dbReference>
<dbReference type="OrthoDB" id="279982at2"/>
<keyword evidence="1" id="KW-0732">Signal</keyword>
<evidence type="ECO:0000256" key="1">
    <source>
        <dbReference type="SAM" id="SignalP"/>
    </source>
</evidence>
<comment type="caution">
    <text evidence="2">The sequence shown here is derived from an EMBL/GenBank/DDBJ whole genome shotgun (WGS) entry which is preliminary data.</text>
</comment>
<dbReference type="InterPro" id="IPR017850">
    <property type="entry name" value="Alkaline_phosphatase_core_sf"/>
</dbReference>
<feature type="chain" id="PRO_5002210053" evidence="1">
    <location>
        <begin position="20"/>
        <end position="298"/>
    </location>
</feature>
<dbReference type="AlphaFoldDB" id="A0A0D0F5S7"/>
<dbReference type="EMBL" id="JXRA01000051">
    <property type="protein sequence ID" value="KIO76958.1"/>
    <property type="molecule type" value="Genomic_DNA"/>
</dbReference>
<keyword evidence="3" id="KW-1185">Reference proteome</keyword>
<proteinExistence type="predicted"/>
<dbReference type="PANTHER" id="PTHR10151">
    <property type="entry name" value="ECTONUCLEOTIDE PYROPHOSPHATASE/PHOSPHODIESTERASE"/>
    <property type="match status" value="1"/>
</dbReference>
<gene>
    <name evidence="2" type="ORF">TH53_12130</name>
</gene>
<dbReference type="Pfam" id="PF01663">
    <property type="entry name" value="Phosphodiest"/>
    <property type="match status" value="1"/>
</dbReference>
<reference evidence="2 3" key="1">
    <citation type="submission" date="2015-01" db="EMBL/GenBank/DDBJ databases">
        <title>Draft genome sequence of Pedobacter sp. NL19 isolated from sludge of an effluent treatment pond in an abandoned uranium mine.</title>
        <authorList>
            <person name="Santos T."/>
            <person name="Caetano T."/>
            <person name="Covas C."/>
            <person name="Cruz A."/>
            <person name="Mendo S."/>
        </authorList>
    </citation>
    <scope>NUCLEOTIDE SEQUENCE [LARGE SCALE GENOMIC DNA]</scope>
    <source>
        <strain evidence="2 3">NL19</strain>
    </source>
</reference>
<dbReference type="RefSeq" id="WP_041882355.1">
    <property type="nucleotide sequence ID" value="NZ_CP157278.1"/>
</dbReference>
<dbReference type="STRING" id="1503925.TH53_12130"/>
<dbReference type="InterPro" id="IPR002591">
    <property type="entry name" value="Phosphodiest/P_Trfase"/>
</dbReference>
<dbReference type="Proteomes" id="UP000032049">
    <property type="component" value="Unassembled WGS sequence"/>
</dbReference>
<organism evidence="2 3">
    <name type="scientific">Pedobacter lusitanus</name>
    <dbReference type="NCBI Taxonomy" id="1503925"/>
    <lineage>
        <taxon>Bacteria</taxon>
        <taxon>Pseudomonadati</taxon>
        <taxon>Bacteroidota</taxon>
        <taxon>Sphingobacteriia</taxon>
        <taxon>Sphingobacteriales</taxon>
        <taxon>Sphingobacteriaceae</taxon>
        <taxon>Pedobacter</taxon>
    </lineage>
</organism>
<sequence length="298" mass="32019">MKKLVLAAAILCAGFQLKAQPKNIKHIVLIGCDGFGAYAIPEAKMPNLKQLMSTGSWSLKARCVLPSSSAVNWASMLMGAGPTEHGYTEWNSAVPEIPSAVKSQYGLFPGIFTLIKEQRPKAKTAVIYSWQGIRPLIEKDAITFVVPGPSGDNDNFCADTAAALIIKEKPLLTFVHLSEPDGTGHNIGHRTPAYYAELENVDKRIGKIVDAVKKAGIANETVIIVSADHGGTGKGHGGKSLDEVQIPWIANGTGVSKGHEIKDVIITYDTASTLAWLLGLKEPQSWRGKPVTEAFKNH</sequence>